<dbReference type="Proteomes" id="UP000005475">
    <property type="component" value="Unassembled WGS sequence"/>
</dbReference>
<evidence type="ECO:0000313" key="2">
    <source>
        <dbReference type="Proteomes" id="UP000005475"/>
    </source>
</evidence>
<evidence type="ECO:0000313" key="1">
    <source>
        <dbReference type="EMBL" id="EDO10218.1"/>
    </source>
</evidence>
<organism evidence="1 2">
    <name type="scientific">Bacteroides ovatus (strain ATCC 8483 / DSM 1896 / JCM 5824 / BCRC 10623 / CCUG 4943 / NCTC 11153)</name>
    <dbReference type="NCBI Taxonomy" id="411476"/>
    <lineage>
        <taxon>Bacteria</taxon>
        <taxon>Pseudomonadati</taxon>
        <taxon>Bacteroidota</taxon>
        <taxon>Bacteroidia</taxon>
        <taxon>Bacteroidales</taxon>
        <taxon>Bacteroidaceae</taxon>
        <taxon>Bacteroides</taxon>
    </lineage>
</organism>
<reference evidence="2" key="2">
    <citation type="submission" date="2007-04" db="EMBL/GenBank/DDBJ databases">
        <title>Draft genome sequence of Bacteroides ovatus (ATCC 8483).</title>
        <authorList>
            <person name="Sudarsanam P."/>
            <person name="Ley R."/>
            <person name="Guruge J."/>
            <person name="Turnbaugh P.J."/>
            <person name="Mahowald M."/>
            <person name="Liep D."/>
            <person name="Gordon J."/>
        </authorList>
    </citation>
    <scope>NUCLEOTIDE SEQUENCE [LARGE SCALE GENOMIC DNA]</scope>
    <source>
        <strain evidence="2">ATCC 8483 / DSM 1896 / JCM 5824 / BCRC 10623 / CCUG 4943 / NCTC 11153</strain>
    </source>
</reference>
<sequence>MYTIERQEDICIYLRKILDNSGVYHQALLIYFNVANIQ</sequence>
<accession>A0AAN3D854</accession>
<protein>
    <submittedName>
        <fullName evidence="1">Uncharacterized protein</fullName>
    </submittedName>
</protein>
<dbReference type="AlphaFoldDB" id="A0AAN3D854"/>
<proteinExistence type="predicted"/>
<comment type="caution">
    <text evidence="1">The sequence shown here is derived from an EMBL/GenBank/DDBJ whole genome shotgun (WGS) entry which is preliminary data.</text>
</comment>
<name>A0AAN3D854_BACO1</name>
<dbReference type="EMBL" id="AAXF02000053">
    <property type="protein sequence ID" value="EDO10218.1"/>
    <property type="molecule type" value="Genomic_DNA"/>
</dbReference>
<reference evidence="1 2" key="1">
    <citation type="submission" date="2007-03" db="EMBL/GenBank/DDBJ databases">
        <authorList>
            <person name="Fulton L."/>
            <person name="Clifton S."/>
            <person name="Fulton B."/>
            <person name="Xu J."/>
            <person name="Minx P."/>
            <person name="Pepin K.H."/>
            <person name="Johnson M."/>
            <person name="Thiruvilangam P."/>
            <person name="Bhonagiri V."/>
            <person name="Nash W.E."/>
            <person name="Mardis E.R."/>
            <person name="Wilson R.K."/>
        </authorList>
    </citation>
    <scope>NUCLEOTIDE SEQUENCE [LARGE SCALE GENOMIC DNA]</scope>
    <source>
        <strain evidence="2">ATCC 8483 / DSM 1896 / JCM 5824 / BCRC 10623 / CCUG 4943 / NCTC 11153</strain>
    </source>
</reference>
<gene>
    <name evidence="1" type="ORF">BACOVA_04599</name>
</gene>